<comment type="similarity">
    <text evidence="1">Belongs to the protein-tyrosine phosphatase family. Non-receptor class dual specificity subfamily.</text>
</comment>
<dbReference type="GO" id="GO:0017017">
    <property type="term" value="F:MAP kinase tyrosine/serine/threonine phosphatase activity"/>
    <property type="evidence" value="ECO:0007669"/>
    <property type="project" value="TreeGrafter"/>
</dbReference>
<feature type="compositionally biased region" description="Low complexity" evidence="5">
    <location>
        <begin position="610"/>
        <end position="627"/>
    </location>
</feature>
<keyword evidence="3" id="KW-0378">Hydrolase</keyword>
<organism evidence="7 8">
    <name type="scientific">Penicilliopsis zonata CBS 506.65</name>
    <dbReference type="NCBI Taxonomy" id="1073090"/>
    <lineage>
        <taxon>Eukaryota</taxon>
        <taxon>Fungi</taxon>
        <taxon>Dikarya</taxon>
        <taxon>Ascomycota</taxon>
        <taxon>Pezizomycotina</taxon>
        <taxon>Eurotiomycetes</taxon>
        <taxon>Eurotiomycetidae</taxon>
        <taxon>Eurotiales</taxon>
        <taxon>Aspergillaceae</taxon>
        <taxon>Penicilliopsis</taxon>
    </lineage>
</organism>
<dbReference type="PANTHER" id="PTHR10159">
    <property type="entry name" value="DUAL SPECIFICITY PROTEIN PHOSPHATASE"/>
    <property type="match status" value="1"/>
</dbReference>
<feature type="compositionally biased region" description="Low complexity" evidence="5">
    <location>
        <begin position="577"/>
        <end position="598"/>
    </location>
</feature>
<evidence type="ECO:0000256" key="1">
    <source>
        <dbReference type="ARBA" id="ARBA00008601"/>
    </source>
</evidence>
<evidence type="ECO:0000313" key="8">
    <source>
        <dbReference type="Proteomes" id="UP000184188"/>
    </source>
</evidence>
<dbReference type="InterPro" id="IPR020422">
    <property type="entry name" value="TYR_PHOSPHATASE_DUAL_dom"/>
</dbReference>
<dbReference type="InterPro" id="IPR000387">
    <property type="entry name" value="Tyr_Pase_dom"/>
</dbReference>
<dbReference type="GO" id="GO:0008330">
    <property type="term" value="F:protein tyrosine/threonine phosphatase activity"/>
    <property type="evidence" value="ECO:0007669"/>
    <property type="project" value="TreeGrafter"/>
</dbReference>
<evidence type="ECO:0000256" key="3">
    <source>
        <dbReference type="ARBA" id="ARBA00022801"/>
    </source>
</evidence>
<keyword evidence="8" id="KW-1185">Reference proteome</keyword>
<dbReference type="Gene3D" id="3.90.190.10">
    <property type="entry name" value="Protein tyrosine phosphatase superfamily"/>
    <property type="match status" value="1"/>
</dbReference>
<dbReference type="VEuPathDB" id="FungiDB:ASPZODRAFT_362402"/>
<dbReference type="OrthoDB" id="426001at2759"/>
<dbReference type="GeneID" id="34614742"/>
<evidence type="ECO:0000313" key="7">
    <source>
        <dbReference type="EMBL" id="OJJ51333.1"/>
    </source>
</evidence>
<evidence type="ECO:0000256" key="4">
    <source>
        <dbReference type="ARBA" id="ARBA00022912"/>
    </source>
</evidence>
<accession>A0A1L9SWA7</accession>
<dbReference type="InterPro" id="IPR016130">
    <property type="entry name" value="Tyr_Pase_AS"/>
</dbReference>
<dbReference type="RefSeq" id="XP_022585843.1">
    <property type="nucleotide sequence ID" value="XM_022728278.1"/>
</dbReference>
<feature type="domain" description="Tyrosine specific protein phosphatases" evidence="6">
    <location>
        <begin position="447"/>
        <end position="508"/>
    </location>
</feature>
<dbReference type="Proteomes" id="UP000184188">
    <property type="component" value="Unassembled WGS sequence"/>
</dbReference>
<feature type="compositionally biased region" description="Low complexity" evidence="5">
    <location>
        <begin position="122"/>
        <end position="134"/>
    </location>
</feature>
<dbReference type="CDD" id="cd14521">
    <property type="entry name" value="DSP_fungal_SDP1-like"/>
    <property type="match status" value="1"/>
</dbReference>
<dbReference type="GO" id="GO:0005829">
    <property type="term" value="C:cytosol"/>
    <property type="evidence" value="ECO:0007669"/>
    <property type="project" value="TreeGrafter"/>
</dbReference>
<dbReference type="GO" id="GO:0043409">
    <property type="term" value="P:negative regulation of MAPK cascade"/>
    <property type="evidence" value="ECO:0007669"/>
    <property type="project" value="TreeGrafter"/>
</dbReference>
<feature type="region of interest" description="Disordered" evidence="5">
    <location>
        <begin position="321"/>
        <end position="340"/>
    </location>
</feature>
<dbReference type="SMART" id="SM00195">
    <property type="entry name" value="DSPc"/>
    <property type="match status" value="1"/>
</dbReference>
<dbReference type="GO" id="GO:0005634">
    <property type="term" value="C:nucleus"/>
    <property type="evidence" value="ECO:0007669"/>
    <property type="project" value="TreeGrafter"/>
</dbReference>
<sequence>MPVQTSPPSLSDSFPSFMSVFGAGRALTYADSEGDRHHHLQRQGPAKSSRRFRRFVHRESVSSITSESTESSPTTTVSTFDSPLLADITPGSSPESPSAMPPSYPKFVPPSASVDSVRRSSADASLALPSTTTSKRADSPGRRARNLKNLSLRMPAPSPSRPAIATASIVETGSLHHHMSAPPSPTLLQTAKPARRRPANLTIRTPGLDRPFSSNILEVVPPTPGDSHQFLRHTESSPSLVSVFSPSFAPRGGMQLPRPMTHHGARRPSATSVDSFSTLPSVSDENSIAGSVVGGANASVGAGAGAGAAGGGGEILHELDEEDDHLDSRESSRKNERGYPDGPILIYDEGLYLYLEPTRAEAAAFDVVINVAKEVVNPFGGQKKSDTVVSTWRSVSSPALSEPPTAQSQTSFQSAMEYLDPKSPVVTNDHSSPTTPEYFHVGWDHNSEILEDLHSLCELIDSRLAQRKKVLIHCQLGASRSASLVIAYGLYKNRHLDFNAMYGIVKARSRWVGPNMSLIYQLTDFRLRLTRSSSSAEALSEMAEMTETPPSPPSSLPPKSMLLSPTRFSEDTESQRDSSIIFSHTSSTSSLSTPFFDPSAPPSAQSLGFSKSSSQKRSLSPRPLPLRQRMHPGRDFGEGNESEPGRPEATRSPSRRDTLESEAPPVPSPPLFSPRTTGFLAPSINQSRSLLGGLMAVRPAEPPLGFASQAADPRSPPAAMERLIMRNIDEFL</sequence>
<feature type="compositionally biased region" description="Polar residues" evidence="5">
    <location>
        <begin position="269"/>
        <end position="281"/>
    </location>
</feature>
<feature type="region of interest" description="Disordered" evidence="5">
    <location>
        <begin position="259"/>
        <end position="281"/>
    </location>
</feature>
<feature type="compositionally biased region" description="Pro residues" evidence="5">
    <location>
        <begin position="99"/>
        <end position="108"/>
    </location>
</feature>
<protein>
    <recommendedName>
        <fullName evidence="2">protein-tyrosine-phosphatase</fullName>
        <ecNumber evidence="2">3.1.3.48</ecNumber>
    </recommendedName>
</protein>
<dbReference type="EMBL" id="KV878336">
    <property type="protein sequence ID" value="OJJ51333.1"/>
    <property type="molecule type" value="Genomic_DNA"/>
</dbReference>
<feature type="compositionally biased region" description="Basic and acidic residues" evidence="5">
    <location>
        <begin position="326"/>
        <end position="339"/>
    </location>
</feature>
<feature type="compositionally biased region" description="Basic and acidic residues" evidence="5">
    <location>
        <begin position="632"/>
        <end position="659"/>
    </location>
</feature>
<evidence type="ECO:0000259" key="6">
    <source>
        <dbReference type="PROSITE" id="PS50056"/>
    </source>
</evidence>
<reference evidence="8" key="1">
    <citation type="journal article" date="2017" name="Genome Biol.">
        <title>Comparative genomics reveals high biological diversity and specific adaptations in the industrially and medically important fungal genus Aspergillus.</title>
        <authorList>
            <person name="de Vries R.P."/>
            <person name="Riley R."/>
            <person name="Wiebenga A."/>
            <person name="Aguilar-Osorio G."/>
            <person name="Amillis S."/>
            <person name="Uchima C.A."/>
            <person name="Anderluh G."/>
            <person name="Asadollahi M."/>
            <person name="Askin M."/>
            <person name="Barry K."/>
            <person name="Battaglia E."/>
            <person name="Bayram O."/>
            <person name="Benocci T."/>
            <person name="Braus-Stromeyer S.A."/>
            <person name="Caldana C."/>
            <person name="Canovas D."/>
            <person name="Cerqueira G.C."/>
            <person name="Chen F."/>
            <person name="Chen W."/>
            <person name="Choi C."/>
            <person name="Clum A."/>
            <person name="Dos Santos R.A."/>
            <person name="Damasio A.R."/>
            <person name="Diallinas G."/>
            <person name="Emri T."/>
            <person name="Fekete E."/>
            <person name="Flipphi M."/>
            <person name="Freyberg S."/>
            <person name="Gallo A."/>
            <person name="Gournas C."/>
            <person name="Habgood R."/>
            <person name="Hainaut M."/>
            <person name="Harispe M.L."/>
            <person name="Henrissat B."/>
            <person name="Hilden K.S."/>
            <person name="Hope R."/>
            <person name="Hossain A."/>
            <person name="Karabika E."/>
            <person name="Karaffa L."/>
            <person name="Karanyi Z."/>
            <person name="Krasevec N."/>
            <person name="Kuo A."/>
            <person name="Kusch H."/>
            <person name="LaButti K."/>
            <person name="Lagendijk E.L."/>
            <person name="Lapidus A."/>
            <person name="Levasseur A."/>
            <person name="Lindquist E."/>
            <person name="Lipzen A."/>
            <person name="Logrieco A.F."/>
            <person name="MacCabe A."/>
            <person name="Maekelae M.R."/>
            <person name="Malavazi I."/>
            <person name="Melin P."/>
            <person name="Meyer V."/>
            <person name="Mielnichuk N."/>
            <person name="Miskei M."/>
            <person name="Molnar A.P."/>
            <person name="Mule G."/>
            <person name="Ngan C.Y."/>
            <person name="Orejas M."/>
            <person name="Orosz E."/>
            <person name="Ouedraogo J.P."/>
            <person name="Overkamp K.M."/>
            <person name="Park H.-S."/>
            <person name="Perrone G."/>
            <person name="Piumi F."/>
            <person name="Punt P.J."/>
            <person name="Ram A.F."/>
            <person name="Ramon A."/>
            <person name="Rauscher S."/>
            <person name="Record E."/>
            <person name="Riano-Pachon D.M."/>
            <person name="Robert V."/>
            <person name="Roehrig J."/>
            <person name="Ruller R."/>
            <person name="Salamov A."/>
            <person name="Salih N.S."/>
            <person name="Samson R.A."/>
            <person name="Sandor E."/>
            <person name="Sanguinetti M."/>
            <person name="Schuetze T."/>
            <person name="Sepcic K."/>
            <person name="Shelest E."/>
            <person name="Sherlock G."/>
            <person name="Sophianopoulou V."/>
            <person name="Squina F.M."/>
            <person name="Sun H."/>
            <person name="Susca A."/>
            <person name="Todd R.B."/>
            <person name="Tsang A."/>
            <person name="Unkles S.E."/>
            <person name="van de Wiele N."/>
            <person name="van Rossen-Uffink D."/>
            <person name="Oliveira J.V."/>
            <person name="Vesth T.C."/>
            <person name="Visser J."/>
            <person name="Yu J.-H."/>
            <person name="Zhou M."/>
            <person name="Andersen M.R."/>
            <person name="Archer D.B."/>
            <person name="Baker S.E."/>
            <person name="Benoit I."/>
            <person name="Brakhage A.A."/>
            <person name="Braus G.H."/>
            <person name="Fischer R."/>
            <person name="Frisvad J.C."/>
            <person name="Goldman G.H."/>
            <person name="Houbraken J."/>
            <person name="Oakley B."/>
            <person name="Pocsi I."/>
            <person name="Scazzocchio C."/>
            <person name="Seiboth B."/>
            <person name="vanKuyk P.A."/>
            <person name="Wortman J."/>
            <person name="Dyer P.S."/>
            <person name="Grigoriev I.V."/>
        </authorList>
    </citation>
    <scope>NUCLEOTIDE SEQUENCE [LARGE SCALE GENOMIC DNA]</scope>
    <source>
        <strain evidence="8">CBS 506.65</strain>
    </source>
</reference>
<keyword evidence="4" id="KW-0904">Protein phosphatase</keyword>
<dbReference type="PROSITE" id="PS50056">
    <property type="entry name" value="TYR_PHOSPHATASE_2"/>
    <property type="match status" value="1"/>
</dbReference>
<dbReference type="EC" id="3.1.3.48" evidence="2"/>
<evidence type="ECO:0000256" key="2">
    <source>
        <dbReference type="ARBA" id="ARBA00013064"/>
    </source>
</evidence>
<dbReference type="PROSITE" id="PS00383">
    <property type="entry name" value="TYR_PHOSPHATASE_1"/>
    <property type="match status" value="1"/>
</dbReference>
<proteinExistence type="inferred from homology"/>
<dbReference type="SUPFAM" id="SSF52799">
    <property type="entry name" value="(Phosphotyrosine protein) phosphatases II"/>
    <property type="match status" value="1"/>
</dbReference>
<dbReference type="InterPro" id="IPR000340">
    <property type="entry name" value="Dual-sp_phosphatase_cat-dom"/>
</dbReference>
<feature type="compositionally biased region" description="Low complexity" evidence="5">
    <location>
        <begin position="61"/>
        <end position="79"/>
    </location>
</feature>
<feature type="region of interest" description="Disordered" evidence="5">
    <location>
        <begin position="31"/>
        <end position="161"/>
    </location>
</feature>
<dbReference type="GO" id="GO:0033550">
    <property type="term" value="F:MAP kinase tyrosine phosphatase activity"/>
    <property type="evidence" value="ECO:0007669"/>
    <property type="project" value="TreeGrafter"/>
</dbReference>
<feature type="compositionally biased region" description="Low complexity" evidence="5">
    <location>
        <begin position="538"/>
        <end position="548"/>
    </location>
</feature>
<dbReference type="PANTHER" id="PTHR10159:SF519">
    <property type="entry name" value="DUAL SPECIFICITY PROTEIN PHOSPHATASE MPK3"/>
    <property type="match status" value="1"/>
</dbReference>
<gene>
    <name evidence="7" type="ORF">ASPZODRAFT_362402</name>
</gene>
<evidence type="ECO:0000256" key="5">
    <source>
        <dbReference type="SAM" id="MobiDB-lite"/>
    </source>
</evidence>
<dbReference type="AlphaFoldDB" id="A0A1L9SWA7"/>
<dbReference type="InterPro" id="IPR029021">
    <property type="entry name" value="Prot-tyrosine_phosphatase-like"/>
</dbReference>
<name>A0A1L9SWA7_9EURO</name>
<dbReference type="Pfam" id="PF00782">
    <property type="entry name" value="DSPc"/>
    <property type="match status" value="1"/>
</dbReference>
<feature type="region of interest" description="Disordered" evidence="5">
    <location>
        <begin position="538"/>
        <end position="679"/>
    </location>
</feature>
<dbReference type="STRING" id="1073090.A0A1L9SWA7"/>